<organism evidence="15 16">
    <name type="scientific">Teladorsagia circumcincta</name>
    <name type="common">Brown stomach worm</name>
    <name type="synonym">Ostertagia circumcincta</name>
    <dbReference type="NCBI Taxonomy" id="45464"/>
    <lineage>
        <taxon>Eukaryota</taxon>
        <taxon>Metazoa</taxon>
        <taxon>Ecdysozoa</taxon>
        <taxon>Nematoda</taxon>
        <taxon>Chromadorea</taxon>
        <taxon>Rhabditida</taxon>
        <taxon>Rhabditina</taxon>
        <taxon>Rhabditomorpha</taxon>
        <taxon>Strongyloidea</taxon>
        <taxon>Trichostrongylidae</taxon>
        <taxon>Teladorsagia</taxon>
    </lineage>
</organism>
<dbReference type="EMBL" id="KZ353147">
    <property type="protein sequence ID" value="PIO61706.1"/>
    <property type="molecule type" value="Genomic_DNA"/>
</dbReference>
<reference evidence="15 16" key="1">
    <citation type="submission" date="2015-09" db="EMBL/GenBank/DDBJ databases">
        <title>Draft genome of the parasitic nematode Teladorsagia circumcincta isolate WARC Sus (inbred).</title>
        <authorList>
            <person name="Mitreva M."/>
        </authorList>
    </citation>
    <scope>NUCLEOTIDE SEQUENCE [LARGE SCALE GENOMIC DNA]</scope>
    <source>
        <strain evidence="15 16">S</strain>
    </source>
</reference>
<dbReference type="PANTHER" id="PTHR10680:SF14">
    <property type="entry name" value="PEPTIDYL-GLYCINE ALPHA-AMIDATING MONOOXYGENASE"/>
    <property type="match status" value="1"/>
</dbReference>
<protein>
    <recommendedName>
        <fullName evidence="4">peptidylglycine monooxygenase</fullName>
        <ecNumber evidence="4">1.14.17.3</ecNumber>
    </recommendedName>
</protein>
<evidence type="ECO:0000256" key="8">
    <source>
        <dbReference type="ARBA" id="ARBA00023002"/>
    </source>
</evidence>
<dbReference type="PANTHER" id="PTHR10680">
    <property type="entry name" value="PEPTIDYL-GLYCINE ALPHA-AMIDATING MONOOXYGENASE"/>
    <property type="match status" value="1"/>
</dbReference>
<feature type="domain" description="Copper type II ascorbate-dependent monooxygenase N-terminal" evidence="14">
    <location>
        <begin position="25"/>
        <end position="139"/>
    </location>
</feature>
<keyword evidence="16" id="KW-1185">Reference proteome</keyword>
<name>A0A2G9TUL1_TELCI</name>
<evidence type="ECO:0000313" key="16">
    <source>
        <dbReference type="Proteomes" id="UP000230423"/>
    </source>
</evidence>
<dbReference type="GO" id="GO:0005507">
    <property type="term" value="F:copper ion binding"/>
    <property type="evidence" value="ECO:0007669"/>
    <property type="project" value="InterPro"/>
</dbReference>
<sequence length="199" mass="21920">MRDKVASRWNSVTNGEAFNSISKMGQEEAYVCTSVPLDPETEHYITGYKPNVASKNAHHILLFGCEEPGSDDEVWDCGEMTTEVDGMIRAPTCKSKPAILYAWAKDAPELKLPKGVAFRVGGDSGINHLVLQLHYMHNRDEPDHSGVTLYHTEEPQPKTAATMLLVTGGLLPPKATDHFKKPAQLIEPEIRPTLNALDA</sequence>
<evidence type="ECO:0000259" key="14">
    <source>
        <dbReference type="Pfam" id="PF01082"/>
    </source>
</evidence>
<evidence type="ECO:0000256" key="5">
    <source>
        <dbReference type="ARBA" id="ARBA00022525"/>
    </source>
</evidence>
<dbReference type="AlphaFoldDB" id="A0A2G9TUL1"/>
<comment type="similarity">
    <text evidence="3">Belongs to the copper type II ascorbate-dependent monooxygenase family.</text>
</comment>
<dbReference type="InterPro" id="IPR008977">
    <property type="entry name" value="PHM/PNGase_F_dom_sf"/>
</dbReference>
<dbReference type="GO" id="GO:0005576">
    <property type="term" value="C:extracellular region"/>
    <property type="evidence" value="ECO:0007669"/>
    <property type="project" value="UniProtKB-SubCell"/>
</dbReference>
<evidence type="ECO:0000256" key="4">
    <source>
        <dbReference type="ARBA" id="ARBA00012689"/>
    </source>
</evidence>
<keyword evidence="7" id="KW-0732">Signal</keyword>
<dbReference type="InterPro" id="IPR036939">
    <property type="entry name" value="Cu2_ascorb_mOase_N_sf"/>
</dbReference>
<evidence type="ECO:0000256" key="3">
    <source>
        <dbReference type="ARBA" id="ARBA00010676"/>
    </source>
</evidence>
<evidence type="ECO:0000256" key="11">
    <source>
        <dbReference type="ARBA" id="ARBA00023157"/>
    </source>
</evidence>
<keyword evidence="5" id="KW-0964">Secreted</keyword>
<dbReference type="Pfam" id="PF01082">
    <property type="entry name" value="Cu2_monooxygen"/>
    <property type="match status" value="1"/>
</dbReference>
<dbReference type="OrthoDB" id="10044505at2759"/>
<evidence type="ECO:0000256" key="1">
    <source>
        <dbReference type="ARBA" id="ARBA00001973"/>
    </source>
</evidence>
<keyword evidence="9" id="KW-0186">Copper</keyword>
<dbReference type="GO" id="GO:0004504">
    <property type="term" value="F:peptidylglycine monooxygenase activity"/>
    <property type="evidence" value="ECO:0007669"/>
    <property type="project" value="UniProtKB-EC"/>
</dbReference>
<keyword evidence="6" id="KW-0479">Metal-binding</keyword>
<keyword evidence="12" id="KW-0325">Glycoprotein</keyword>
<proteinExistence type="inferred from homology"/>
<evidence type="ECO:0000256" key="10">
    <source>
        <dbReference type="ARBA" id="ARBA00023033"/>
    </source>
</evidence>
<comment type="subcellular location">
    <subcellularLocation>
        <location evidence="2">Secreted</location>
    </subcellularLocation>
</comment>
<evidence type="ECO:0000256" key="9">
    <source>
        <dbReference type="ARBA" id="ARBA00023008"/>
    </source>
</evidence>
<dbReference type="EC" id="1.14.17.3" evidence="4"/>
<dbReference type="Proteomes" id="UP000230423">
    <property type="component" value="Unassembled WGS sequence"/>
</dbReference>
<evidence type="ECO:0000256" key="13">
    <source>
        <dbReference type="ARBA" id="ARBA00048431"/>
    </source>
</evidence>
<accession>A0A2G9TUL1</accession>
<evidence type="ECO:0000313" key="15">
    <source>
        <dbReference type="EMBL" id="PIO61706.1"/>
    </source>
</evidence>
<dbReference type="SUPFAM" id="SSF49742">
    <property type="entry name" value="PHM/PNGase F"/>
    <property type="match status" value="1"/>
</dbReference>
<keyword evidence="11" id="KW-1015">Disulfide bond</keyword>
<keyword evidence="10 15" id="KW-0503">Monooxygenase</keyword>
<evidence type="ECO:0000256" key="12">
    <source>
        <dbReference type="ARBA" id="ARBA00023180"/>
    </source>
</evidence>
<comment type="catalytic activity">
    <reaction evidence="13">
        <text>a [peptide]-C-terminal glycine + 2 L-ascorbate + O2 = a [peptide]-C-terminal (2S)-2-hydroxyglycine + 2 monodehydro-L-ascorbate radical + H2O</text>
        <dbReference type="Rhea" id="RHEA:21452"/>
        <dbReference type="Rhea" id="RHEA-COMP:13486"/>
        <dbReference type="Rhea" id="RHEA-COMP:15321"/>
        <dbReference type="ChEBI" id="CHEBI:15377"/>
        <dbReference type="ChEBI" id="CHEBI:15379"/>
        <dbReference type="ChEBI" id="CHEBI:38290"/>
        <dbReference type="ChEBI" id="CHEBI:59513"/>
        <dbReference type="ChEBI" id="CHEBI:137000"/>
        <dbReference type="ChEBI" id="CHEBI:142768"/>
        <dbReference type="EC" id="1.14.17.3"/>
    </reaction>
</comment>
<keyword evidence="8" id="KW-0560">Oxidoreductase</keyword>
<evidence type="ECO:0000256" key="7">
    <source>
        <dbReference type="ARBA" id="ARBA00022729"/>
    </source>
</evidence>
<comment type="cofactor">
    <cofactor evidence="1">
        <name>Cu(2+)</name>
        <dbReference type="ChEBI" id="CHEBI:29036"/>
    </cofactor>
</comment>
<evidence type="ECO:0000256" key="6">
    <source>
        <dbReference type="ARBA" id="ARBA00022723"/>
    </source>
</evidence>
<gene>
    <name evidence="15" type="ORF">TELCIR_16763</name>
</gene>
<dbReference type="Gene3D" id="2.60.120.310">
    <property type="entry name" value="Copper type II, ascorbate-dependent monooxygenase, N-terminal domain"/>
    <property type="match status" value="1"/>
</dbReference>
<dbReference type="InterPro" id="IPR000323">
    <property type="entry name" value="Cu2_ascorb_mOase_N"/>
</dbReference>
<evidence type="ECO:0000256" key="2">
    <source>
        <dbReference type="ARBA" id="ARBA00004613"/>
    </source>
</evidence>
<dbReference type="FunFam" id="2.60.120.310:FF:000005">
    <property type="entry name" value="Peptidylglycine alpha-hydroxylating monooxygenase"/>
    <property type="match status" value="1"/>
</dbReference>